<comment type="caution">
    <text evidence="3">The sequence shown here is derived from an EMBL/GenBank/DDBJ whole genome shotgun (WGS) entry which is preliminary data.</text>
</comment>
<organism evidence="3 4">
    <name type="scientific">Rhizophagus irregularis (strain DAOM 197198w)</name>
    <name type="common">Glomus intraradices</name>
    <dbReference type="NCBI Taxonomy" id="1432141"/>
    <lineage>
        <taxon>Eukaryota</taxon>
        <taxon>Fungi</taxon>
        <taxon>Fungi incertae sedis</taxon>
        <taxon>Mucoromycota</taxon>
        <taxon>Glomeromycotina</taxon>
        <taxon>Glomeromycetes</taxon>
        <taxon>Glomerales</taxon>
        <taxon>Glomeraceae</taxon>
        <taxon>Rhizophagus</taxon>
    </lineage>
</organism>
<evidence type="ECO:0000256" key="1">
    <source>
        <dbReference type="SAM" id="MobiDB-lite"/>
    </source>
</evidence>
<dbReference type="SMART" id="SM01163">
    <property type="entry name" value="DUF1785"/>
    <property type="match status" value="1"/>
</dbReference>
<evidence type="ECO:0000259" key="2">
    <source>
        <dbReference type="SMART" id="SM01163"/>
    </source>
</evidence>
<feature type="region of interest" description="Disordered" evidence="1">
    <location>
        <begin position="77"/>
        <end position="112"/>
    </location>
</feature>
<name>A0A015K8A8_RHIIW</name>
<dbReference type="AlphaFoldDB" id="A0A015K8A8"/>
<dbReference type="InterPro" id="IPR036085">
    <property type="entry name" value="PAZ_dom_sf"/>
</dbReference>
<evidence type="ECO:0000313" key="3">
    <source>
        <dbReference type="EMBL" id="EXX75765.1"/>
    </source>
</evidence>
<feature type="compositionally biased region" description="Basic and acidic residues" evidence="1">
    <location>
        <begin position="95"/>
        <end position="104"/>
    </location>
</feature>
<dbReference type="Proteomes" id="UP000022910">
    <property type="component" value="Unassembled WGS sequence"/>
</dbReference>
<dbReference type="SUPFAM" id="SSF101690">
    <property type="entry name" value="PAZ domain"/>
    <property type="match status" value="1"/>
</dbReference>
<sequence length="112" mass="12305">MALDVTSQVHASLGRSFCTSQGALPNTGGAEVWQGYYQSARLTRGKMMINLDLSATAFYEGGSLVQIDLRSPDDLRRGLSGRNHHAVETTIRNLKIRDNHRTGNKELSSSKN</sequence>
<dbReference type="HOGENOM" id="CLU_2147154_0_0_1"/>
<dbReference type="Pfam" id="PF08699">
    <property type="entry name" value="ArgoL1"/>
    <property type="match status" value="1"/>
</dbReference>
<keyword evidence="4" id="KW-1185">Reference proteome</keyword>
<proteinExistence type="predicted"/>
<dbReference type="InterPro" id="IPR014811">
    <property type="entry name" value="ArgoL1"/>
</dbReference>
<dbReference type="PANTHER" id="PTHR22891">
    <property type="entry name" value="EUKARYOTIC TRANSLATION INITIATION FACTOR 2C"/>
    <property type="match status" value="1"/>
</dbReference>
<feature type="domain" description="Argonaute linker 1" evidence="2">
    <location>
        <begin position="11"/>
        <end position="61"/>
    </location>
</feature>
<dbReference type="EMBL" id="JEMT01012364">
    <property type="protein sequence ID" value="EXX75765.1"/>
    <property type="molecule type" value="Genomic_DNA"/>
</dbReference>
<gene>
    <name evidence="3" type="ORF">RirG_039090</name>
</gene>
<accession>A0A015K8A8</accession>
<dbReference type="STRING" id="1432141.A0A015K8A8"/>
<reference evidence="3 4" key="1">
    <citation type="submission" date="2014-02" db="EMBL/GenBank/DDBJ databases">
        <title>Single nucleus genome sequencing reveals high similarity among nuclei of an endomycorrhizal fungus.</title>
        <authorList>
            <person name="Lin K."/>
            <person name="Geurts R."/>
            <person name="Zhang Z."/>
            <person name="Limpens E."/>
            <person name="Saunders D.G."/>
            <person name="Mu D."/>
            <person name="Pang E."/>
            <person name="Cao H."/>
            <person name="Cha H."/>
            <person name="Lin T."/>
            <person name="Zhou Q."/>
            <person name="Shang Y."/>
            <person name="Li Y."/>
            <person name="Ivanov S."/>
            <person name="Sharma T."/>
            <person name="Velzen R.V."/>
            <person name="Ruijter N.D."/>
            <person name="Aanen D.K."/>
            <person name="Win J."/>
            <person name="Kamoun S."/>
            <person name="Bisseling T."/>
            <person name="Huang S."/>
        </authorList>
    </citation>
    <scope>NUCLEOTIDE SEQUENCE [LARGE SCALE GENOMIC DNA]</scope>
    <source>
        <strain evidence="4">DAOM197198w</strain>
    </source>
</reference>
<dbReference type="OrthoDB" id="10252740at2759"/>
<protein>
    <recommendedName>
        <fullName evidence="2">Argonaute linker 1 domain-containing protein</fullName>
    </recommendedName>
</protein>
<evidence type="ECO:0000313" key="4">
    <source>
        <dbReference type="Proteomes" id="UP000022910"/>
    </source>
</evidence>